<reference evidence="3" key="1">
    <citation type="submission" date="2015-11" db="EMBL/GenBank/DDBJ databases">
        <authorList>
            <person name="Varghese N."/>
        </authorList>
    </citation>
    <scope>NUCLEOTIDE SEQUENCE [LARGE SCALE GENOMIC DNA]</scope>
    <source>
        <strain evidence="3">JGI-23</strain>
    </source>
</reference>
<dbReference type="InterPro" id="IPR027417">
    <property type="entry name" value="P-loop_NTPase"/>
</dbReference>
<dbReference type="EMBL" id="CZVW01000016">
    <property type="protein sequence ID" value="CUT03501.1"/>
    <property type="molecule type" value="Genomic_DNA"/>
</dbReference>
<dbReference type="Gene3D" id="3.40.50.300">
    <property type="entry name" value="P-loop containing nucleotide triphosphate hydrolases"/>
    <property type="match status" value="1"/>
</dbReference>
<dbReference type="RefSeq" id="WP_072149993.1">
    <property type="nucleotide sequence ID" value="NZ_CZVW01000016.1"/>
</dbReference>
<gene>
    <name evidence="2" type="ORF">JGI23_01489</name>
</gene>
<dbReference type="Pfam" id="PF13614">
    <property type="entry name" value="AAA_31"/>
    <property type="match status" value="1"/>
</dbReference>
<dbReference type="PANTHER" id="PTHR13696:SF52">
    <property type="entry name" value="PARA FAMILY PROTEIN CT_582"/>
    <property type="match status" value="1"/>
</dbReference>
<dbReference type="FunFam" id="3.40.50.300:FF:000285">
    <property type="entry name" value="Sporulation initiation inhibitor Soj"/>
    <property type="match status" value="1"/>
</dbReference>
<dbReference type="PIRSF" id="PIRSF009320">
    <property type="entry name" value="Nuc_binding_HP_1000"/>
    <property type="match status" value="1"/>
</dbReference>
<feature type="domain" description="AAA" evidence="1">
    <location>
        <begin position="3"/>
        <end position="177"/>
    </location>
</feature>
<dbReference type="CDD" id="cd02042">
    <property type="entry name" value="ParAB_family"/>
    <property type="match status" value="1"/>
</dbReference>
<evidence type="ECO:0000313" key="3">
    <source>
        <dbReference type="Proteomes" id="UP000199197"/>
    </source>
</evidence>
<dbReference type="InterPro" id="IPR050678">
    <property type="entry name" value="DNA_Partitioning_ATPase"/>
</dbReference>
<dbReference type="PANTHER" id="PTHR13696">
    <property type="entry name" value="P-LOOP CONTAINING NUCLEOSIDE TRIPHOSPHATE HYDROLASE"/>
    <property type="match status" value="1"/>
</dbReference>
<sequence>MLTITFANQKGGTTKTTTCVNLATALAMRGLKVLVIDMDSQATTSMILGPVSDEDTNTVYSVLINEIPLKNVIRKTRFENLFIAPSNILLASAEIELVPKVGREFMLKLSMSDLDNQFDFVLIDTAPSLGLLTINSLTASDYIIIPISCDILSFVGVKQLINTVNIVRKKLNPSLEILGVLLTRYDLRVRLSKEVERKTKEIFGDLLFPHYISENVKLREAPLQGKVIYEYAPNSRGARNYLEFANDFLKRVKKLTKNTKSN</sequence>
<dbReference type="SUPFAM" id="SSF52540">
    <property type="entry name" value="P-loop containing nucleoside triphosphate hydrolases"/>
    <property type="match status" value="1"/>
</dbReference>
<dbReference type="Proteomes" id="UP000199197">
    <property type="component" value="Unassembled WGS sequence"/>
</dbReference>
<dbReference type="InterPro" id="IPR025669">
    <property type="entry name" value="AAA_dom"/>
</dbReference>
<name>A0A0P1NWG9_9BACT</name>
<evidence type="ECO:0000313" key="2">
    <source>
        <dbReference type="EMBL" id="CUT03501.1"/>
    </source>
</evidence>
<dbReference type="OrthoDB" id="9785810at2"/>
<organism evidence="2 3">
    <name type="scientific">Candidatus Chryseopegocella kryptomonas</name>
    <dbReference type="NCBI Taxonomy" id="1633643"/>
    <lineage>
        <taxon>Bacteria</taxon>
        <taxon>Pseudomonadati</taxon>
        <taxon>Candidatus Kryptoniota</taxon>
        <taxon>Candidatus Chryseopegocella</taxon>
    </lineage>
</organism>
<protein>
    <submittedName>
        <fullName evidence="2">Chromosome partitioning protein</fullName>
    </submittedName>
</protein>
<accession>A0A0P1NWG9</accession>
<proteinExistence type="predicted"/>
<evidence type="ECO:0000259" key="1">
    <source>
        <dbReference type="Pfam" id="PF13614"/>
    </source>
</evidence>
<keyword evidence="3" id="KW-1185">Reference proteome</keyword>
<dbReference type="AlphaFoldDB" id="A0A0P1NWG9"/>